<dbReference type="RefSeq" id="XP_008876612.1">
    <property type="nucleotide sequence ID" value="XM_008878390.1"/>
</dbReference>
<dbReference type="InterPro" id="IPR002562">
    <property type="entry name" value="3'-5'_exonuclease_dom"/>
</dbReference>
<dbReference type="Pfam" id="PF01612">
    <property type="entry name" value="DNA_pol_A_exo1"/>
    <property type="match status" value="1"/>
</dbReference>
<dbReference type="GO" id="GO:0008408">
    <property type="term" value="F:3'-5' exonuclease activity"/>
    <property type="evidence" value="ECO:0007669"/>
    <property type="project" value="InterPro"/>
</dbReference>
<dbReference type="CDD" id="cd04332">
    <property type="entry name" value="YbaK_like"/>
    <property type="match status" value="1"/>
</dbReference>
<dbReference type="PANTHER" id="PTHR47765:SF2">
    <property type="entry name" value="EXONUCLEASE MUT-7 HOMOLOG"/>
    <property type="match status" value="1"/>
</dbReference>
<evidence type="ECO:0000259" key="1">
    <source>
        <dbReference type="Pfam" id="PF01612"/>
    </source>
</evidence>
<proteinExistence type="predicted"/>
<dbReference type="Gene3D" id="3.90.960.10">
    <property type="entry name" value="YbaK/aminoacyl-tRNA synthetase-associated domain"/>
    <property type="match status" value="1"/>
</dbReference>
<dbReference type="PANTHER" id="PTHR47765">
    <property type="entry name" value="3'-5' EXONUCLEASE DOMAIN-CONTAINING PROTEIN"/>
    <property type="match status" value="1"/>
</dbReference>
<dbReference type="InterPro" id="IPR002782">
    <property type="entry name" value="Mut7-C_RNAse_dom"/>
</dbReference>
<dbReference type="GO" id="GO:0002161">
    <property type="term" value="F:aminoacyl-tRNA deacylase activity"/>
    <property type="evidence" value="ECO:0007669"/>
    <property type="project" value="InterPro"/>
</dbReference>
<dbReference type="InterPro" id="IPR007214">
    <property type="entry name" value="YbaK/aa-tRNA-synth-assoc-dom"/>
</dbReference>
<dbReference type="Gene3D" id="3.30.420.10">
    <property type="entry name" value="Ribonuclease H-like superfamily/Ribonuclease H"/>
    <property type="match status" value="1"/>
</dbReference>
<dbReference type="VEuPathDB" id="FungiDB:H310_11653"/>
<dbReference type="SUPFAM" id="SSF53098">
    <property type="entry name" value="Ribonuclease H-like"/>
    <property type="match status" value="1"/>
</dbReference>
<dbReference type="OrthoDB" id="10261556at2759"/>
<dbReference type="GeneID" id="20088703"/>
<evidence type="ECO:0000259" key="3">
    <source>
        <dbReference type="Pfam" id="PF04073"/>
    </source>
</evidence>
<dbReference type="InterPro" id="IPR036397">
    <property type="entry name" value="RNaseH_sf"/>
</dbReference>
<reference evidence="4" key="1">
    <citation type="submission" date="2013-12" db="EMBL/GenBank/DDBJ databases">
        <title>The Genome Sequence of Aphanomyces invadans NJM9701.</title>
        <authorList>
            <consortium name="The Broad Institute Genomics Platform"/>
            <person name="Russ C."/>
            <person name="Tyler B."/>
            <person name="van West P."/>
            <person name="Dieguez-Uribeondo J."/>
            <person name="Young S.K."/>
            <person name="Zeng Q."/>
            <person name="Gargeya S."/>
            <person name="Fitzgerald M."/>
            <person name="Abouelleil A."/>
            <person name="Alvarado L."/>
            <person name="Chapman S.B."/>
            <person name="Gainer-Dewar J."/>
            <person name="Goldberg J."/>
            <person name="Griggs A."/>
            <person name="Gujja S."/>
            <person name="Hansen M."/>
            <person name="Howarth C."/>
            <person name="Imamovic A."/>
            <person name="Ireland A."/>
            <person name="Larimer J."/>
            <person name="McCowan C."/>
            <person name="Murphy C."/>
            <person name="Pearson M."/>
            <person name="Poon T.W."/>
            <person name="Priest M."/>
            <person name="Roberts A."/>
            <person name="Saif S."/>
            <person name="Shea T."/>
            <person name="Sykes S."/>
            <person name="Wortman J."/>
            <person name="Nusbaum C."/>
            <person name="Birren B."/>
        </authorList>
    </citation>
    <scope>NUCLEOTIDE SEQUENCE [LARGE SCALE GENOMIC DNA]</scope>
    <source>
        <strain evidence="4">NJM9701</strain>
    </source>
</reference>
<dbReference type="STRING" id="157072.A0A024TMS1"/>
<dbReference type="Pfam" id="PF04073">
    <property type="entry name" value="tRNA_edit"/>
    <property type="match status" value="1"/>
</dbReference>
<organism evidence="4">
    <name type="scientific">Aphanomyces invadans</name>
    <dbReference type="NCBI Taxonomy" id="157072"/>
    <lineage>
        <taxon>Eukaryota</taxon>
        <taxon>Sar</taxon>
        <taxon>Stramenopiles</taxon>
        <taxon>Oomycota</taxon>
        <taxon>Saprolegniomycetes</taxon>
        <taxon>Saprolegniales</taxon>
        <taxon>Verrucalvaceae</taxon>
        <taxon>Aphanomyces</taxon>
    </lineage>
</organism>
<dbReference type="eggNOG" id="KOG2207">
    <property type="taxonomic scope" value="Eukaryota"/>
</dbReference>
<feature type="domain" description="3'-5' exonuclease" evidence="1">
    <location>
        <begin position="349"/>
        <end position="508"/>
    </location>
</feature>
<evidence type="ECO:0000313" key="4">
    <source>
        <dbReference type="EMBL" id="ETV94667.1"/>
    </source>
</evidence>
<dbReference type="GO" id="GO:0003676">
    <property type="term" value="F:nucleic acid binding"/>
    <property type="evidence" value="ECO:0007669"/>
    <property type="project" value="InterPro"/>
</dbReference>
<evidence type="ECO:0000259" key="2">
    <source>
        <dbReference type="Pfam" id="PF01927"/>
    </source>
</evidence>
<dbReference type="SUPFAM" id="SSF55826">
    <property type="entry name" value="YbaK/ProRS associated domain"/>
    <property type="match status" value="1"/>
</dbReference>
<name>A0A024TMS1_9STRA</name>
<dbReference type="Pfam" id="PF01927">
    <property type="entry name" value="Mut7-C"/>
    <property type="match status" value="1"/>
</dbReference>
<feature type="domain" description="Mut7-C RNAse" evidence="2">
    <location>
        <begin position="714"/>
        <end position="863"/>
    </location>
</feature>
<dbReference type="InterPro" id="IPR052408">
    <property type="entry name" value="Exonuclease_MUT-7-like"/>
</dbReference>
<dbReference type="EMBL" id="KI913984">
    <property type="protein sequence ID" value="ETV94667.1"/>
    <property type="molecule type" value="Genomic_DNA"/>
</dbReference>
<gene>
    <name evidence="4" type="ORF">H310_11653</name>
</gene>
<dbReference type="InterPro" id="IPR036754">
    <property type="entry name" value="YbaK/aa-tRNA-synt-asso_dom_sf"/>
</dbReference>
<protein>
    <recommendedName>
        <fullName evidence="5">3'-5' exonuclease domain-containing protein</fullName>
    </recommendedName>
</protein>
<accession>A0A024TMS1</accession>
<sequence>MDGIPPTKFQAIYVAGDVEAYTSTLRDAFMKCSDFARCKQDLYRSVESSPDVHKATATLVATLLSVWTDSTTPLAYLVLMTLSDLERDGVLPDDWHSSVLPGDLRGQVAEVVEVALTTHSAVSPKVVVKTLSLFRMDHVGTEIVRSYTKKLLADSAFVSVLKCIEHFTWIEWPHLDMLETFVASKSWPMAEQLLKIIQPALDAGAYRDLTKALVALSIHHQELKRAHRYLHQYNLQDEYPHLESVYRLEALNKLCAQQKWAIAANFVGNNSVLQMDLYHKMVAAGQIGLANDLRDRFDLSELGPRLDSNVAVEGTSYLSLDGFEIVWVDSGTAVHNMETYWNDVLAQEQICWIGLDVEWKAVFEKDEMAVASILQVAVGSRVFIVDLIRLETSDACFVSLQRLLTLPSFVKIGFGFHSDLKVLHQSFPDKCQPFQTVMGLFEIETILRKVCPTYTGKSLSDATMFLQGRPLDKRQQLSNWEARPLHSSQLQYAALDAACLIPMAKQLLELDPSLLPHHLSSTSLGHIHGDVVITKAQQYRQLRVQRITSTPTLSGNFVMEFLQAHPSGSQVEILPANDKTRQARDVIVANSLCLMVNSKPHVAILCHGTRLDLVQLAKLAGVTRRKVRFATPQECLQVFGYAPGTVPPIAHKAPDICVWLDKDVPPSIPLLFGGGPHCILKCTLSTLLLLVPHANVAALSVTPDVSSSGAVLEPKFLADSMLGRVAKWLRMTGVDILHWDIVANPNKKDMLALASSESRIILTRDRKLAQHREAFACYVVASDNVEMQFQEIKNYFGIEYHEAEFMSRCAKCNQKGFHIVETAQVVGRDDVPQKVLDTVDEFYECKTCRQLYWVGPKYSTAHAKMKQIFQ</sequence>
<dbReference type="AlphaFoldDB" id="A0A024TMS1"/>
<evidence type="ECO:0008006" key="5">
    <source>
        <dbReference type="Google" id="ProtNLM"/>
    </source>
</evidence>
<feature type="domain" description="YbaK/aminoacyl-tRNA synthetase-associated" evidence="3">
    <location>
        <begin position="588"/>
        <end position="675"/>
    </location>
</feature>
<dbReference type="InterPro" id="IPR012337">
    <property type="entry name" value="RNaseH-like_sf"/>
</dbReference>